<protein>
    <recommendedName>
        <fullName evidence="2">Receptor L-domain domain-containing protein</fullName>
    </recommendedName>
</protein>
<dbReference type="eggNOG" id="KOG0569">
    <property type="taxonomic scope" value="Eukaryota"/>
</dbReference>
<proteinExistence type="predicted"/>
<dbReference type="STRING" id="31234.E3LLG1"/>
<dbReference type="InterPro" id="IPR000494">
    <property type="entry name" value="Rcpt_L-dom"/>
</dbReference>
<dbReference type="PANTHER" id="PTHR21662">
    <property type="entry name" value="RECEPTOR PROTEIN-TYROSINE KINASE"/>
    <property type="match status" value="1"/>
</dbReference>
<evidence type="ECO:0000259" key="2">
    <source>
        <dbReference type="Pfam" id="PF01030"/>
    </source>
</evidence>
<dbReference type="PANTHER" id="PTHR21662:SF59">
    <property type="entry name" value="RECEPTOR PROTEIN-TYROSINE KINASE"/>
    <property type="match status" value="1"/>
</dbReference>
<keyword evidence="1" id="KW-0732">Signal</keyword>
<dbReference type="CTD" id="9838900"/>
<organism evidence="4">
    <name type="scientific">Caenorhabditis remanei</name>
    <name type="common">Caenorhabditis vulgaris</name>
    <dbReference type="NCBI Taxonomy" id="31234"/>
    <lineage>
        <taxon>Eukaryota</taxon>
        <taxon>Metazoa</taxon>
        <taxon>Ecdysozoa</taxon>
        <taxon>Nematoda</taxon>
        <taxon>Chromadorea</taxon>
        <taxon>Rhabditida</taxon>
        <taxon>Rhabditina</taxon>
        <taxon>Rhabditomorpha</taxon>
        <taxon>Rhabditoidea</taxon>
        <taxon>Rhabditidae</taxon>
        <taxon>Peloderinae</taxon>
        <taxon>Caenorhabditis</taxon>
    </lineage>
</organism>
<evidence type="ECO:0000313" key="4">
    <source>
        <dbReference type="Proteomes" id="UP000008281"/>
    </source>
</evidence>
<gene>
    <name evidence="3" type="ORF">CRE_18712</name>
</gene>
<dbReference type="InParanoid" id="E3LLG1"/>
<dbReference type="OrthoDB" id="5868504at2759"/>
<feature type="chain" id="PRO_5003175166" description="Receptor L-domain domain-containing protein" evidence="1">
    <location>
        <begin position="20"/>
        <end position="389"/>
    </location>
</feature>
<dbReference type="Proteomes" id="UP000008281">
    <property type="component" value="Unassembled WGS sequence"/>
</dbReference>
<accession>E3LLG1</accession>
<dbReference type="GeneID" id="9838900"/>
<keyword evidence="4" id="KW-1185">Reference proteome</keyword>
<dbReference type="AlphaFoldDB" id="E3LLG1"/>
<dbReference type="Pfam" id="PF01030">
    <property type="entry name" value="Recep_L_domain"/>
    <property type="match status" value="2"/>
</dbReference>
<sequence>MHSLLLLLILLLMKHTSQENKVSEFEFFKSRCDYNCTFEPYHVDTETLKLFPTKCREVCAYLLIDQTSDVAEKQLVTAFKNVKVLYGSLKVSKTNLTNIKFLSGVEFFECDTDSPLLFEANSELTEIGMTNFKSTSCAITLNNIQKMERLNLPNLKNFYTLFNPPLLSIDIANKLCLTIEEITNFVSSDVWEMHPFHNPYCNFSSSDLSKFDEKICEVQHFSLKSFDSSCKRIFGNVMIQSGDEEHVRKLENVTWIYGRIVINGTSLSVIDFFEHLEYVAYFKDDEYSIYIINNTGLTSAVYPNLRLVRTTNKNPRVIVFRDNNAQLSSDPAVCFNIRNSLNTTEKLIPYIDGRTCEDIANVSSVIEPFVWLMVTGSFLALFVLNDYIF</sequence>
<evidence type="ECO:0000256" key="1">
    <source>
        <dbReference type="SAM" id="SignalP"/>
    </source>
</evidence>
<dbReference type="EMBL" id="DS268410">
    <property type="protein sequence ID" value="EFO99695.1"/>
    <property type="molecule type" value="Genomic_DNA"/>
</dbReference>
<evidence type="ECO:0000313" key="3">
    <source>
        <dbReference type="EMBL" id="EFO99695.1"/>
    </source>
</evidence>
<dbReference type="Gene3D" id="3.80.20.20">
    <property type="entry name" value="Receptor L-domain"/>
    <property type="match status" value="2"/>
</dbReference>
<dbReference type="KEGG" id="crq:GCK72_019568"/>
<reference evidence="3" key="1">
    <citation type="submission" date="2007-07" db="EMBL/GenBank/DDBJ databases">
        <title>PCAP assembly of the Caenorhabditis remanei genome.</title>
        <authorList>
            <consortium name="The Caenorhabditis remanei Sequencing Consortium"/>
            <person name="Wilson R.K."/>
        </authorList>
    </citation>
    <scope>NUCLEOTIDE SEQUENCE [LARGE SCALE GENOMIC DNA]</scope>
    <source>
        <strain evidence="3">PB4641</strain>
    </source>
</reference>
<dbReference type="SUPFAM" id="SSF52058">
    <property type="entry name" value="L domain-like"/>
    <property type="match status" value="2"/>
</dbReference>
<dbReference type="OMA" id="MEYNSEM"/>
<feature type="domain" description="Receptor L-domain" evidence="2">
    <location>
        <begin position="54"/>
        <end position="133"/>
    </location>
</feature>
<feature type="domain" description="Receptor L-domain" evidence="2">
    <location>
        <begin position="230"/>
        <end position="329"/>
    </location>
</feature>
<dbReference type="InterPro" id="IPR036941">
    <property type="entry name" value="Rcpt_L-dom_sf"/>
</dbReference>
<dbReference type="RefSeq" id="XP_003115208.2">
    <property type="nucleotide sequence ID" value="XM_003115160.2"/>
</dbReference>
<name>E3LLG1_CAERE</name>
<dbReference type="HOGENOM" id="CLU_028064_0_1_1"/>
<dbReference type="InterPro" id="IPR053079">
    <property type="entry name" value="SPS2_domain"/>
</dbReference>
<feature type="signal peptide" evidence="1">
    <location>
        <begin position="1"/>
        <end position="19"/>
    </location>
</feature>